<evidence type="ECO:0000313" key="2">
    <source>
        <dbReference type="EMBL" id="MPM06783.1"/>
    </source>
</evidence>
<sequence>MSRKKRRHKGDRAVNENSSNRMNNAPFGINPAQLMSMLGGNMDMSQIGNMLSSMNMDGLDLNNFNLGNLNNNHQENNMNSSNRNMFDLGALQGMMNNLGLGNFNLNNNSPQQYSNVTNDSNNLNISDDEIDSLDNELRDDDENIQMLIAIKSIVDPKKAAFIERIIEAYNNGDFK</sequence>
<comment type="caution">
    <text evidence="2">The sequence shown here is derived from an EMBL/GenBank/DDBJ whole genome shotgun (WGS) entry which is preliminary data.</text>
</comment>
<evidence type="ECO:0000256" key="1">
    <source>
        <dbReference type="SAM" id="MobiDB-lite"/>
    </source>
</evidence>
<name>A0A644WXL1_9ZZZZ</name>
<gene>
    <name evidence="2" type="ORF">SDC9_53086</name>
</gene>
<feature type="region of interest" description="Disordered" evidence="1">
    <location>
        <begin position="1"/>
        <end position="26"/>
    </location>
</feature>
<reference evidence="2" key="1">
    <citation type="submission" date="2019-08" db="EMBL/GenBank/DDBJ databases">
        <authorList>
            <person name="Kucharzyk K."/>
            <person name="Murdoch R.W."/>
            <person name="Higgins S."/>
            <person name="Loffler F."/>
        </authorList>
    </citation>
    <scope>NUCLEOTIDE SEQUENCE</scope>
</reference>
<protein>
    <submittedName>
        <fullName evidence="2">Uncharacterized protein</fullName>
    </submittedName>
</protein>
<accession>A0A644WXL1</accession>
<feature type="compositionally biased region" description="Basic residues" evidence="1">
    <location>
        <begin position="1"/>
        <end position="10"/>
    </location>
</feature>
<dbReference type="EMBL" id="VSSQ01001265">
    <property type="protein sequence ID" value="MPM06783.1"/>
    <property type="molecule type" value="Genomic_DNA"/>
</dbReference>
<organism evidence="2">
    <name type="scientific">bioreactor metagenome</name>
    <dbReference type="NCBI Taxonomy" id="1076179"/>
    <lineage>
        <taxon>unclassified sequences</taxon>
        <taxon>metagenomes</taxon>
        <taxon>ecological metagenomes</taxon>
    </lineage>
</organism>
<proteinExistence type="predicted"/>
<dbReference type="AlphaFoldDB" id="A0A644WXL1"/>